<protein>
    <submittedName>
        <fullName evidence="1">Uncharacterized protein</fullName>
    </submittedName>
</protein>
<reference evidence="1 2" key="1">
    <citation type="submission" date="2018-03" db="EMBL/GenBank/DDBJ databases">
        <title>Complete genome sequence of Thauera aromatica, a model organism for studying aromatic compound degradation under denitrifying conditions.</title>
        <authorList>
            <person name="Lo H.-Y."/>
            <person name="Goris T."/>
            <person name="Boll M."/>
            <person name="Mueller J.A."/>
        </authorList>
    </citation>
    <scope>NUCLEOTIDE SEQUENCE [LARGE SCALE GENOMIC DNA]</scope>
    <source>
        <strain evidence="1 2">K172</strain>
    </source>
</reference>
<name>A0A2R4BPW1_THAAR</name>
<evidence type="ECO:0000313" key="2">
    <source>
        <dbReference type="Proteomes" id="UP000241885"/>
    </source>
</evidence>
<dbReference type="Proteomes" id="UP000241885">
    <property type="component" value="Chromosome"/>
</dbReference>
<evidence type="ECO:0000313" key="1">
    <source>
        <dbReference type="EMBL" id="AVR89365.1"/>
    </source>
</evidence>
<accession>A0A2R4BPW1</accession>
<keyword evidence="2" id="KW-1185">Reference proteome</keyword>
<dbReference type="EMBL" id="CP028339">
    <property type="protein sequence ID" value="AVR89365.1"/>
    <property type="molecule type" value="Genomic_DNA"/>
</dbReference>
<sequence length="150" mass="16091">MVTLDLGGETLSRSAALIRRGKNTLALRFTRELGDALLAHIVTLSKAYSIQYRDGRVNFSGDLGSLPAILHLLRCVKAGAVLDLSRARGDQAQAAASMKLLRDRGVQLRACNHALHLALDLVAPSVCHGCNFNCSFGEKYNPGRKPPGPA</sequence>
<gene>
    <name evidence="1" type="ORF">Tharo_2468</name>
</gene>
<organism evidence="1 2">
    <name type="scientific">Thauera aromatica K172</name>
    <dbReference type="NCBI Taxonomy" id="44139"/>
    <lineage>
        <taxon>Bacteria</taxon>
        <taxon>Pseudomonadati</taxon>
        <taxon>Pseudomonadota</taxon>
        <taxon>Betaproteobacteria</taxon>
        <taxon>Rhodocyclales</taxon>
        <taxon>Zoogloeaceae</taxon>
        <taxon>Thauera</taxon>
    </lineage>
</organism>
<dbReference type="KEGG" id="tak:Tharo_2468"/>
<dbReference type="AlphaFoldDB" id="A0A2R4BPW1"/>
<proteinExistence type="predicted"/>